<dbReference type="EnsemblPlants" id="AVESA.00010b.r2.2DG0385000.1">
    <property type="protein sequence ID" value="AVESA.00010b.r2.2DG0385000.1.CDS.1"/>
    <property type="gene ID" value="AVESA.00010b.r2.2DG0385000"/>
</dbReference>
<accession>A0ACD5V5S1</accession>
<sequence length="356" mass="39545">MNRRFVNLLVNKLSGRRSTFSLHRIDRASLFSPTTSSKLADPAQIKKAAASDLTPARLPPAAVSFNPRNGWMDFMARNDDIIAVDQESRTLRYDGQVGALRVMSPILNPRPTSISLTVDDDLYVLARELGLARQVHHFQVLSLKDSLWYPLEPLPFYNQDIIEDLSYNKYKLGLDQLDPFEIGAYTAISDSEIWISTVGVGTYSFNTDTCSWSKIGDWALPFCGSAHYVPEYGLWFGFSDEHLCAADLQQQPPGLPLLKFPLLEVLEESPLSEAWTLTATSLFPLGSGKICIARIFGRTNGEKLQPSDYMHQIVESFAVLAGVEVVKHAVTGSLHIIKHKAMCYSAGPGKNIVKPL</sequence>
<organism evidence="1 2">
    <name type="scientific">Avena sativa</name>
    <name type="common">Oat</name>
    <dbReference type="NCBI Taxonomy" id="4498"/>
    <lineage>
        <taxon>Eukaryota</taxon>
        <taxon>Viridiplantae</taxon>
        <taxon>Streptophyta</taxon>
        <taxon>Embryophyta</taxon>
        <taxon>Tracheophyta</taxon>
        <taxon>Spermatophyta</taxon>
        <taxon>Magnoliopsida</taxon>
        <taxon>Liliopsida</taxon>
        <taxon>Poales</taxon>
        <taxon>Poaceae</taxon>
        <taxon>BOP clade</taxon>
        <taxon>Pooideae</taxon>
        <taxon>Poodae</taxon>
        <taxon>Poeae</taxon>
        <taxon>Poeae Chloroplast Group 1 (Aveneae type)</taxon>
        <taxon>Aveninae</taxon>
        <taxon>Avena</taxon>
    </lineage>
</organism>
<keyword evidence="2" id="KW-1185">Reference proteome</keyword>
<name>A0ACD5V5S1_AVESA</name>
<evidence type="ECO:0000313" key="1">
    <source>
        <dbReference type="EnsemblPlants" id="AVESA.00010b.r2.2DG0385000.1.CDS.1"/>
    </source>
</evidence>
<dbReference type="Proteomes" id="UP001732700">
    <property type="component" value="Chromosome 2D"/>
</dbReference>
<evidence type="ECO:0000313" key="2">
    <source>
        <dbReference type="Proteomes" id="UP001732700"/>
    </source>
</evidence>
<protein>
    <submittedName>
        <fullName evidence="1">Uncharacterized protein</fullName>
    </submittedName>
</protein>
<proteinExistence type="predicted"/>
<reference evidence="1" key="1">
    <citation type="submission" date="2021-05" db="EMBL/GenBank/DDBJ databases">
        <authorList>
            <person name="Scholz U."/>
            <person name="Mascher M."/>
            <person name="Fiebig A."/>
        </authorList>
    </citation>
    <scope>NUCLEOTIDE SEQUENCE [LARGE SCALE GENOMIC DNA]</scope>
</reference>
<reference evidence="1" key="2">
    <citation type="submission" date="2025-09" db="UniProtKB">
        <authorList>
            <consortium name="EnsemblPlants"/>
        </authorList>
    </citation>
    <scope>IDENTIFICATION</scope>
</reference>